<name>A0ABQ3AVE7_9GAMM</name>
<keyword evidence="3 4" id="KW-0326">Glycosidase</keyword>
<dbReference type="PRINTS" id="PR00739">
    <property type="entry name" value="GLHYDRLASE26"/>
</dbReference>
<dbReference type="SUPFAM" id="SSF51445">
    <property type="entry name" value="(Trans)glycosidases"/>
    <property type="match status" value="1"/>
</dbReference>
<dbReference type="InterPro" id="IPR017853">
    <property type="entry name" value="GH"/>
</dbReference>
<feature type="active site" description="Nucleophile" evidence="4">
    <location>
        <position position="248"/>
    </location>
</feature>
<dbReference type="PANTHER" id="PTHR40079:SF4">
    <property type="entry name" value="GH26 DOMAIN-CONTAINING PROTEIN-RELATED"/>
    <property type="match status" value="1"/>
</dbReference>
<proteinExistence type="inferred from homology"/>
<keyword evidence="2 4" id="KW-0378">Hydrolase</keyword>
<organism evidence="6 7">
    <name type="scientific">Cellvibrio zantedeschiae</name>
    <dbReference type="NCBI Taxonomy" id="1237077"/>
    <lineage>
        <taxon>Bacteria</taxon>
        <taxon>Pseudomonadati</taxon>
        <taxon>Pseudomonadota</taxon>
        <taxon>Gammaproteobacteria</taxon>
        <taxon>Cellvibrionales</taxon>
        <taxon>Cellvibrionaceae</taxon>
        <taxon>Cellvibrio</taxon>
    </lineage>
</organism>
<dbReference type="InterPro" id="IPR000805">
    <property type="entry name" value="Glyco_hydro_26"/>
</dbReference>
<dbReference type="EMBL" id="BMYZ01000001">
    <property type="protein sequence ID" value="GGY67530.1"/>
    <property type="molecule type" value="Genomic_DNA"/>
</dbReference>
<gene>
    <name evidence="6" type="ORF">GCM10011613_09560</name>
</gene>
<comment type="caution">
    <text evidence="6">The sequence shown here is derived from an EMBL/GenBank/DDBJ whole genome shotgun (WGS) entry which is preliminary data.</text>
</comment>
<evidence type="ECO:0000313" key="6">
    <source>
        <dbReference type="EMBL" id="GGY67530.1"/>
    </source>
</evidence>
<accession>A0ABQ3AVE7</accession>
<feature type="active site" description="Proton donor" evidence="4">
    <location>
        <position position="139"/>
    </location>
</feature>
<evidence type="ECO:0000256" key="3">
    <source>
        <dbReference type="ARBA" id="ARBA00023295"/>
    </source>
</evidence>
<evidence type="ECO:0000256" key="1">
    <source>
        <dbReference type="ARBA" id="ARBA00007754"/>
    </source>
</evidence>
<dbReference type="Gene3D" id="3.20.20.80">
    <property type="entry name" value="Glycosidases"/>
    <property type="match status" value="1"/>
</dbReference>
<protein>
    <submittedName>
        <fullName evidence="6">Mannan endo-1,4-beta-mannosidase</fullName>
    </submittedName>
</protein>
<dbReference type="Proteomes" id="UP000619761">
    <property type="component" value="Unassembled WGS sequence"/>
</dbReference>
<evidence type="ECO:0000256" key="4">
    <source>
        <dbReference type="PROSITE-ProRule" id="PRU01100"/>
    </source>
</evidence>
<keyword evidence="7" id="KW-1185">Reference proteome</keyword>
<dbReference type="InterPro" id="IPR022790">
    <property type="entry name" value="GH26_dom"/>
</dbReference>
<sequence>MFGHQHETTQGLTIKKTDGTESDTFNAVGDFAAVYGWDSLSIVAPRPEGDVVPQIKKAYARGGIITISAHLNNPKTDGEKGAWPTGTSWDKRPAVKEALPGGAYNKVLNNYLDQLADWAHNLKDDKGNLIPVVMRLFHENTGAWFWWGNEQSTPAEYQQLYRYSVEYLRDKKGVTNFLYAYSPNEFWNPKESDYLERYPGDDWVDVMGFDSYGFLDSKIDSWFKTVVDNTAMIVRMADARGKVPVISEIGIQAPDIGAGKIDKHWYRKLIGGLKADKDARRIAFLLTWRNSPNGDGNGHPHYWVPYPSDENLKNGTLEDFRAFYKDDLTAFNRDISNVYNIKTVLKK</sequence>
<dbReference type="Pfam" id="PF02156">
    <property type="entry name" value="Glyco_hydro_26"/>
    <property type="match status" value="1"/>
</dbReference>
<dbReference type="PANTHER" id="PTHR40079">
    <property type="entry name" value="MANNAN ENDO-1,4-BETA-MANNOSIDASE E-RELATED"/>
    <property type="match status" value="1"/>
</dbReference>
<reference evidence="7" key="1">
    <citation type="journal article" date="2019" name="Int. J. Syst. Evol. Microbiol.">
        <title>The Global Catalogue of Microorganisms (GCM) 10K type strain sequencing project: providing services to taxonomists for standard genome sequencing and annotation.</title>
        <authorList>
            <consortium name="The Broad Institute Genomics Platform"/>
            <consortium name="The Broad Institute Genome Sequencing Center for Infectious Disease"/>
            <person name="Wu L."/>
            <person name="Ma J."/>
        </authorList>
    </citation>
    <scope>NUCLEOTIDE SEQUENCE [LARGE SCALE GENOMIC DNA]</scope>
    <source>
        <strain evidence="7">KCTC 32239</strain>
    </source>
</reference>
<evidence type="ECO:0000256" key="2">
    <source>
        <dbReference type="ARBA" id="ARBA00022801"/>
    </source>
</evidence>
<evidence type="ECO:0000259" key="5">
    <source>
        <dbReference type="PROSITE" id="PS51764"/>
    </source>
</evidence>
<dbReference type="PROSITE" id="PS51764">
    <property type="entry name" value="GH26"/>
    <property type="match status" value="1"/>
</dbReference>
<feature type="domain" description="GH26" evidence="5">
    <location>
        <begin position="1"/>
        <end position="333"/>
    </location>
</feature>
<comment type="similarity">
    <text evidence="1 4">Belongs to the glycosyl hydrolase 26 family.</text>
</comment>
<evidence type="ECO:0000313" key="7">
    <source>
        <dbReference type="Proteomes" id="UP000619761"/>
    </source>
</evidence>